<dbReference type="InterPro" id="IPR022385">
    <property type="entry name" value="Rhs_assc_core"/>
</dbReference>
<sequence length="362" mass="42141">MSQTQLNPKNKNQWLVASGPVKRSYLYDKAGNLKQSTDLRTGATSYVYDKLGQILKAGKETFAFDPAHNLIDQTTQKEPQANQPQKSAKDKSYYDRMMADKTWSPLKDDPNSRPINTHANRTQIYNEIKYHYNELGNLIKREKPNGEILYLTYDNENQLSRAHIERPNHQTQQQIRFIWDGAKLQQEQHKQSNRLFSYIYEDTDSFVPIEQTIKDNETDSITFNYLHTAQIGIPKEMTNEMGDLAWYGQYSAWGKVENETNVLPTHQPFRLQNQYYDNETGLHYNLFRYYEPECGKFVNQDPIGLLGGENLYQFAFNSIGWVDILRLHKKPKWSKNGTIARVTISNADLKTGKKPLIKKENI</sequence>
<evidence type="ECO:0000313" key="3">
    <source>
        <dbReference type="EMBL" id="QIQ21431.1"/>
    </source>
</evidence>
<dbReference type="AlphaFoldDB" id="A0A6G9IB29"/>
<reference evidence="3 4" key="1">
    <citation type="submission" date="2020-03" db="EMBL/GenBank/DDBJ databases">
        <title>Complete genome sequence of Orbus sp. IPMB12 (BCRC 80908).</title>
        <authorList>
            <person name="Lo W.-S."/>
            <person name="Chang T.-H."/>
            <person name="Kuo C.-H."/>
        </authorList>
    </citation>
    <scope>NUCLEOTIDE SEQUENCE [LARGE SCALE GENOMIC DNA]</scope>
    <source>
        <strain evidence="3 4">IPMB12</strain>
    </source>
</reference>
<keyword evidence="4" id="KW-1185">Reference proteome</keyword>
<feature type="domain" description="RHS protein conserved region" evidence="2">
    <location>
        <begin position="225"/>
        <end position="259"/>
    </location>
</feature>
<dbReference type="RefSeq" id="WP_166916239.1">
    <property type="nucleotide sequence ID" value="NZ_CP050253.1"/>
</dbReference>
<dbReference type="Gene3D" id="2.180.10.10">
    <property type="entry name" value="RHS repeat-associated core"/>
    <property type="match status" value="1"/>
</dbReference>
<protein>
    <recommendedName>
        <fullName evidence="2">RHS protein conserved region domain-containing protein</fullName>
    </recommendedName>
</protein>
<gene>
    <name evidence="3" type="ORF">IPMB12_06870</name>
</gene>
<dbReference type="PANTHER" id="PTHR32305">
    <property type="match status" value="1"/>
</dbReference>
<name>A0A6G9IB29_9GAMM</name>
<feature type="compositionally biased region" description="Polar residues" evidence="1">
    <location>
        <begin position="73"/>
        <end position="86"/>
    </location>
</feature>
<dbReference type="FunCoup" id="A0A6G9IB29">
    <property type="interactions" value="70"/>
</dbReference>
<dbReference type="KEGG" id="orb:IPMB12_06870"/>
<proteinExistence type="predicted"/>
<evidence type="ECO:0000256" key="1">
    <source>
        <dbReference type="SAM" id="MobiDB-lite"/>
    </source>
</evidence>
<dbReference type="InterPro" id="IPR050708">
    <property type="entry name" value="T6SS_VgrG/RHS"/>
</dbReference>
<dbReference type="InParanoid" id="A0A6G9IB29"/>
<dbReference type="Proteomes" id="UP000501168">
    <property type="component" value="Chromosome"/>
</dbReference>
<dbReference type="PRINTS" id="PR00394">
    <property type="entry name" value="RHSPROTEIN"/>
</dbReference>
<dbReference type="EMBL" id="CP050253">
    <property type="protein sequence ID" value="QIQ21431.1"/>
    <property type="molecule type" value="Genomic_DNA"/>
</dbReference>
<evidence type="ECO:0000313" key="4">
    <source>
        <dbReference type="Proteomes" id="UP000501168"/>
    </source>
</evidence>
<evidence type="ECO:0000259" key="2">
    <source>
        <dbReference type="Pfam" id="PF03527"/>
    </source>
</evidence>
<feature type="region of interest" description="Disordered" evidence="1">
    <location>
        <begin position="73"/>
        <end position="92"/>
    </location>
</feature>
<dbReference type="Pfam" id="PF03527">
    <property type="entry name" value="RHS"/>
    <property type="match status" value="1"/>
</dbReference>
<dbReference type="InterPro" id="IPR001826">
    <property type="entry name" value="RHS"/>
</dbReference>
<dbReference type="PANTHER" id="PTHR32305:SF15">
    <property type="entry name" value="PROTEIN RHSA-RELATED"/>
    <property type="match status" value="1"/>
</dbReference>
<dbReference type="NCBIfam" id="TIGR03696">
    <property type="entry name" value="Rhs_assc_core"/>
    <property type="match status" value="1"/>
</dbReference>
<organism evidence="3 4">
    <name type="scientific">Zophobihabitans entericus</name>
    <dbReference type="NCBI Taxonomy" id="1635327"/>
    <lineage>
        <taxon>Bacteria</taxon>
        <taxon>Pseudomonadati</taxon>
        <taxon>Pseudomonadota</taxon>
        <taxon>Gammaproteobacteria</taxon>
        <taxon>Orbales</taxon>
        <taxon>Orbaceae</taxon>
        <taxon>Zophobihabitans</taxon>
    </lineage>
</organism>
<accession>A0A6G9IB29</accession>